<dbReference type="Pfam" id="PF18962">
    <property type="entry name" value="Por_Secre_tail"/>
    <property type="match status" value="1"/>
</dbReference>
<dbReference type="InterPro" id="IPR044934">
    <property type="entry name" value="Streptopain_sf"/>
</dbReference>
<evidence type="ECO:0000313" key="11">
    <source>
        <dbReference type="EMBL" id="EHG16721.1"/>
    </source>
</evidence>
<accession>G6AF80</accession>
<keyword evidence="2" id="KW-0645">Protease</keyword>
<keyword evidence="4" id="KW-0378">Hydrolase</keyword>
<feature type="region of interest" description="Disordered" evidence="7">
    <location>
        <begin position="412"/>
        <end position="440"/>
    </location>
</feature>
<dbReference type="SUPFAM" id="SSF54001">
    <property type="entry name" value="Cysteine proteinases"/>
    <property type="match status" value="1"/>
</dbReference>
<dbReference type="PROSITE" id="PS51257">
    <property type="entry name" value="PROKAR_LIPOPROTEIN"/>
    <property type="match status" value="1"/>
</dbReference>
<dbReference type="Gene3D" id="3.90.70.50">
    <property type="entry name" value="Peptidase C10, streptopain"/>
    <property type="match status" value="2"/>
</dbReference>
<dbReference type="Proteomes" id="UP000004597">
    <property type="component" value="Unassembled WGS sequence"/>
</dbReference>
<dbReference type="PATRIC" id="fig|857291.3.peg.835"/>
<feature type="active site" description="Nucleophile" evidence="6">
    <location>
        <position position="197"/>
    </location>
</feature>
<dbReference type="AlphaFoldDB" id="G6AF80"/>
<evidence type="ECO:0000259" key="10">
    <source>
        <dbReference type="Pfam" id="PF18962"/>
    </source>
</evidence>
<feature type="domain" description="Secretion system C-terminal sorting" evidence="10">
    <location>
        <begin position="759"/>
        <end position="819"/>
    </location>
</feature>
<evidence type="ECO:0000256" key="7">
    <source>
        <dbReference type="SAM" id="MobiDB-lite"/>
    </source>
</evidence>
<sequence>MRRFLTIVSSLVLACQGLMASPVDQSQALKLAENFFGKGTTRAQLKLEYKAPYKAATRAGQAEENLFYIFNRGNNQGYIVVAADNRVMPILAFSDEGTLTEEDIMNHPSIKWLYDEYRNEVKWAIENLPDKPSSEYTRMSSTRAGNYVIEIQPLLQYDNDRRTKLPNAISWGQDQPFNRYAPNYSYGGRRYPTVAGCVATGISTVLRWHKWPLKARGSVSYYWKNQYMSLNFEGNGPENAPYDWSQMPAAVDSRGNDRATGRQVTTTQADNIGRLLRDVAYAVEMDYNPASAGGSGAFVYKAPRVLVNNFGYKKGLSFLERDRYNSQAAWLKEVHDEMRDYGPVVYAGYSTGGGHCFVLDGYASNGYVHVDWGWNGSSNGWHLLNALQPGSEGIGGGYGGYSRSQQMLRYLTPDRDNNPNPNPNPRPEPKPDPKPDPEVQTPALYSVQQYIEKAQQGQNTKFLITLANEGGAAYNGTLRLYVLPTNSDDLSSATLISEGTGRLARSQRVTFSFYTSASSTFKTLPAGKYSMVVGYVVNGEEVPVKLGSNHDSWRIGELTIEGNNDNDEEPNADQDVSPETVRFYQNGNYLGSDYSNISKSSSTFTARFYVKSDNGYTGPVKFYITNTKNGSSSVGSMVDKNIKVNAGGRGYVDVEFPTSSLSRGYYYYVNMRYQKNQGWYYYPSASVPFYVRSYYYGQVGEDGQPTLGPTYVFAVAPNVNDNFQSIGYSAEGGDLDNNTTGINEVQTAKGQFSVAPYVATNDITISTAESGTVSLFSVSGKLVNKTNVKAGDNVLNVANLAPGVYLVNMGNKTQKFVKK</sequence>
<evidence type="ECO:0000256" key="2">
    <source>
        <dbReference type="ARBA" id="ARBA00022670"/>
    </source>
</evidence>
<dbReference type="Pfam" id="PF01640">
    <property type="entry name" value="Peptidase_C10"/>
    <property type="match status" value="1"/>
</dbReference>
<evidence type="ECO:0008006" key="13">
    <source>
        <dbReference type="Google" id="ProtNLM"/>
    </source>
</evidence>
<dbReference type="InterPro" id="IPR026444">
    <property type="entry name" value="Secre_tail"/>
</dbReference>
<dbReference type="RefSeq" id="WP_008822763.1">
    <property type="nucleotide sequence ID" value="NZ_JH376762.1"/>
</dbReference>
<dbReference type="Pfam" id="PF13734">
    <property type="entry name" value="Inhibitor_I69"/>
    <property type="match status" value="1"/>
</dbReference>
<evidence type="ECO:0000259" key="9">
    <source>
        <dbReference type="Pfam" id="PF13734"/>
    </source>
</evidence>
<feature type="domain" description="Spi protease inhibitor" evidence="9">
    <location>
        <begin position="20"/>
        <end position="121"/>
    </location>
</feature>
<dbReference type="HOGENOM" id="CLU_307336_0_0_10"/>
<evidence type="ECO:0000256" key="8">
    <source>
        <dbReference type="SAM" id="SignalP"/>
    </source>
</evidence>
<feature type="signal peptide" evidence="8">
    <location>
        <begin position="1"/>
        <end position="20"/>
    </location>
</feature>
<dbReference type="InterPro" id="IPR025896">
    <property type="entry name" value="Spi_Prtas-inh"/>
</dbReference>
<dbReference type="NCBIfam" id="TIGR04183">
    <property type="entry name" value="Por_Secre_tail"/>
    <property type="match status" value="1"/>
</dbReference>
<keyword evidence="12" id="KW-1185">Reference proteome</keyword>
<dbReference type="GeneID" id="66730684"/>
<evidence type="ECO:0000313" key="12">
    <source>
        <dbReference type="Proteomes" id="UP000004597"/>
    </source>
</evidence>
<dbReference type="PRINTS" id="PR00797">
    <property type="entry name" value="STREPTOPAIN"/>
</dbReference>
<organism evidence="11 12">
    <name type="scientific">Prevotella histicola F0411</name>
    <dbReference type="NCBI Taxonomy" id="857291"/>
    <lineage>
        <taxon>Bacteria</taxon>
        <taxon>Pseudomonadati</taxon>
        <taxon>Bacteroidota</taxon>
        <taxon>Bacteroidia</taxon>
        <taxon>Bacteroidales</taxon>
        <taxon>Prevotellaceae</taxon>
        <taxon>Prevotella</taxon>
    </lineage>
</organism>
<evidence type="ECO:0000256" key="3">
    <source>
        <dbReference type="ARBA" id="ARBA00022729"/>
    </source>
</evidence>
<reference evidence="11 12" key="1">
    <citation type="submission" date="2011-10" db="EMBL/GenBank/DDBJ databases">
        <title>The Genome Sequence of Prevotella histicola F0411.</title>
        <authorList>
            <consortium name="The Broad Institute Genome Sequencing Platform"/>
            <person name="Earl A."/>
            <person name="Ward D."/>
            <person name="Feldgarden M."/>
            <person name="Gevers D."/>
            <person name="Izard J."/>
            <person name="Ganesan A."/>
            <person name="Blanton J.M."/>
            <person name="Baranova O.V."/>
            <person name="Tanner A.C."/>
            <person name="Mathney J.M.J."/>
            <person name="Dewhirst F.E."/>
            <person name="Young S.K."/>
            <person name="Zeng Q."/>
            <person name="Gargeya S."/>
            <person name="Fitzgerald M."/>
            <person name="Haas B."/>
            <person name="Abouelleil A."/>
            <person name="Alvarado L."/>
            <person name="Arachchi H.M."/>
            <person name="Berlin A."/>
            <person name="Brown A."/>
            <person name="Chapman S.B."/>
            <person name="Chen Z."/>
            <person name="Dunbar C."/>
            <person name="Freedman E."/>
            <person name="Gearin G."/>
            <person name="Gellesch M."/>
            <person name="Goldberg J."/>
            <person name="Griggs A."/>
            <person name="Gujja S."/>
            <person name="Heiman D."/>
            <person name="Howarth C."/>
            <person name="Larson L."/>
            <person name="Lui A."/>
            <person name="MacDonald P.J.P."/>
            <person name="Montmayeur A."/>
            <person name="Murphy C."/>
            <person name="Neiman D."/>
            <person name="Pearson M."/>
            <person name="Priest M."/>
            <person name="Roberts A."/>
            <person name="Saif S."/>
            <person name="Shea T."/>
            <person name="Shenoy N."/>
            <person name="Sisk P."/>
            <person name="Stolte C."/>
            <person name="Sykes S."/>
            <person name="Wortman J."/>
            <person name="Nusbaum C."/>
            <person name="Birren B."/>
        </authorList>
    </citation>
    <scope>NUCLEOTIDE SEQUENCE [LARGE SCALE GENOMIC DNA]</scope>
    <source>
        <strain evidence="11 12">F0411</strain>
    </source>
</reference>
<gene>
    <name evidence="11" type="ORF">HMPREF9138_00848</name>
</gene>
<protein>
    <recommendedName>
        <fullName evidence="13">Spi protease inhibitor domain-containing protein</fullName>
    </recommendedName>
</protein>
<feature type="chain" id="PRO_5003484973" description="Spi protease inhibitor domain-containing protein" evidence="8">
    <location>
        <begin position="21"/>
        <end position="819"/>
    </location>
</feature>
<dbReference type="InterPro" id="IPR000200">
    <property type="entry name" value="Peptidase_C10"/>
</dbReference>
<feature type="active site" description="Proton acceptor" evidence="6">
    <location>
        <position position="355"/>
    </location>
</feature>
<name>G6AF80_9BACT</name>
<dbReference type="GO" id="GO:0008234">
    <property type="term" value="F:cysteine-type peptidase activity"/>
    <property type="evidence" value="ECO:0007669"/>
    <property type="project" value="UniProtKB-KW"/>
</dbReference>
<keyword evidence="5" id="KW-0788">Thiol protease</keyword>
<dbReference type="GO" id="GO:0006508">
    <property type="term" value="P:proteolysis"/>
    <property type="evidence" value="ECO:0007669"/>
    <property type="project" value="UniProtKB-KW"/>
</dbReference>
<evidence type="ECO:0000256" key="4">
    <source>
        <dbReference type="ARBA" id="ARBA00022801"/>
    </source>
</evidence>
<comment type="caution">
    <text evidence="11">The sequence shown here is derived from an EMBL/GenBank/DDBJ whole genome shotgun (WGS) entry which is preliminary data.</text>
</comment>
<dbReference type="STRING" id="857291.HMPREF9138_00848"/>
<dbReference type="InterPro" id="IPR038765">
    <property type="entry name" value="Papain-like_cys_pep_sf"/>
</dbReference>
<feature type="compositionally biased region" description="Basic and acidic residues" evidence="7">
    <location>
        <begin position="427"/>
        <end position="437"/>
    </location>
</feature>
<keyword evidence="3 8" id="KW-0732">Signal</keyword>
<dbReference type="EMBL" id="AFXP01000005">
    <property type="protein sequence ID" value="EHG16721.1"/>
    <property type="molecule type" value="Genomic_DNA"/>
</dbReference>
<evidence type="ECO:0000256" key="5">
    <source>
        <dbReference type="ARBA" id="ARBA00022807"/>
    </source>
</evidence>
<evidence type="ECO:0000256" key="1">
    <source>
        <dbReference type="ARBA" id="ARBA00009693"/>
    </source>
</evidence>
<comment type="similarity">
    <text evidence="1">Belongs to the peptidase C10 family.</text>
</comment>
<proteinExistence type="inferred from homology"/>
<evidence type="ECO:0000256" key="6">
    <source>
        <dbReference type="PIRSR" id="PIRSR600200-1"/>
    </source>
</evidence>